<evidence type="ECO:0000313" key="1">
    <source>
        <dbReference type="EMBL" id="CAE0314258.1"/>
    </source>
</evidence>
<organism evidence="1">
    <name type="scientific">Favella ehrenbergii</name>
    <dbReference type="NCBI Taxonomy" id="182087"/>
    <lineage>
        <taxon>Eukaryota</taxon>
        <taxon>Sar</taxon>
        <taxon>Alveolata</taxon>
        <taxon>Ciliophora</taxon>
        <taxon>Intramacronucleata</taxon>
        <taxon>Spirotrichea</taxon>
        <taxon>Choreotrichia</taxon>
        <taxon>Tintinnida</taxon>
        <taxon>Xystonellidae</taxon>
        <taxon>Favella</taxon>
    </lineage>
</organism>
<gene>
    <name evidence="1" type="ORF">FEHR0123_LOCUS9184</name>
</gene>
<proteinExistence type="predicted"/>
<accession>A0A7S3I5I2</accession>
<protein>
    <submittedName>
        <fullName evidence="1">Uncharacterized protein</fullName>
    </submittedName>
</protein>
<reference evidence="1" key="1">
    <citation type="submission" date="2021-01" db="EMBL/GenBank/DDBJ databases">
        <authorList>
            <person name="Corre E."/>
            <person name="Pelletier E."/>
            <person name="Niang G."/>
            <person name="Scheremetjew M."/>
            <person name="Finn R."/>
            <person name="Kale V."/>
            <person name="Holt S."/>
            <person name="Cochrane G."/>
            <person name="Meng A."/>
            <person name="Brown T."/>
            <person name="Cohen L."/>
        </authorList>
    </citation>
    <scope>NUCLEOTIDE SEQUENCE</scope>
    <source>
        <strain evidence="1">Fehren 1</strain>
    </source>
</reference>
<name>A0A7S3I5I2_9SPIT</name>
<dbReference type="EMBL" id="HBIE01030716">
    <property type="protein sequence ID" value="CAE0314258.1"/>
    <property type="molecule type" value="Transcribed_RNA"/>
</dbReference>
<sequence>MKNLVDTLTLYVEQVFYRVYIILVPFELQTVLATQHVEDHLALLLWLEHIPVEQIIDFLVVKLQEGDVDSKAPIAHSLRQTLHELASAALDQTHLVRLHGLLNLWFKLPFGTLNVLVALHSESLARACLSVSENRAMIAVNNLLDHAFHTDRLIERPLIHLTIANTIEAERLRLLVSRIELQRDTIIASVELHLATCVRLRSFGEDRLSLDERTHAHDYPNFVKDGAISVVRIVVFTAVITVYIFPDVPV</sequence>
<dbReference type="AlphaFoldDB" id="A0A7S3I5I2"/>